<accession>A0A7Y7ZFN2</accession>
<dbReference type="Proteomes" id="UP000542695">
    <property type="component" value="Unassembled WGS sequence"/>
</dbReference>
<dbReference type="InterPro" id="IPR011010">
    <property type="entry name" value="DNA_brk_join_enz"/>
</dbReference>
<feature type="domain" description="Tyr recombinase" evidence="2">
    <location>
        <begin position="188"/>
        <end position="438"/>
    </location>
</feature>
<dbReference type="InterPro" id="IPR002104">
    <property type="entry name" value="Integrase_catalytic"/>
</dbReference>
<evidence type="ECO:0000256" key="1">
    <source>
        <dbReference type="ARBA" id="ARBA00023172"/>
    </source>
</evidence>
<dbReference type="Gene3D" id="1.10.443.10">
    <property type="entry name" value="Intergrase catalytic core"/>
    <property type="match status" value="1"/>
</dbReference>
<protein>
    <submittedName>
        <fullName evidence="3">Site-specific integrase</fullName>
    </submittedName>
</protein>
<dbReference type="GO" id="GO:0015074">
    <property type="term" value="P:DNA integration"/>
    <property type="evidence" value="ECO:0007669"/>
    <property type="project" value="InterPro"/>
</dbReference>
<dbReference type="GO" id="GO:0006310">
    <property type="term" value="P:DNA recombination"/>
    <property type="evidence" value="ECO:0007669"/>
    <property type="project" value="UniProtKB-KW"/>
</dbReference>
<dbReference type="CDD" id="cd00397">
    <property type="entry name" value="DNA_BRE_C"/>
    <property type="match status" value="1"/>
</dbReference>
<comment type="caution">
    <text evidence="3">The sequence shown here is derived from an EMBL/GenBank/DDBJ whole genome shotgun (WGS) entry which is preliminary data.</text>
</comment>
<evidence type="ECO:0000259" key="2">
    <source>
        <dbReference type="PROSITE" id="PS51898"/>
    </source>
</evidence>
<dbReference type="NCBIfam" id="NF040693">
    <property type="entry name" value="recomb_GmtY"/>
    <property type="match status" value="1"/>
</dbReference>
<reference evidence="3 4" key="1">
    <citation type="submission" date="2020-04" db="EMBL/GenBank/DDBJ databases">
        <title>Molecular characterization of pseudomonads from Agaricus bisporus reveal novel blotch 2 pathogens in Western Europe.</title>
        <authorList>
            <person name="Taparia T."/>
            <person name="Krijger M."/>
            <person name="Haynes E."/>
            <person name="Elpinstone J.G."/>
            <person name="Noble R."/>
            <person name="Van Der Wolf J."/>
        </authorList>
    </citation>
    <scope>NUCLEOTIDE SEQUENCE [LARGE SCALE GENOMIC DNA]</scope>
    <source>
        <strain evidence="3 4">P7765</strain>
    </source>
</reference>
<evidence type="ECO:0000313" key="3">
    <source>
        <dbReference type="EMBL" id="NWC83518.1"/>
    </source>
</evidence>
<organism evidence="3 4">
    <name type="scientific">Pseudomonas putida</name>
    <name type="common">Arthrobacter siderocapsulatus</name>
    <dbReference type="NCBI Taxonomy" id="303"/>
    <lineage>
        <taxon>Bacteria</taxon>
        <taxon>Pseudomonadati</taxon>
        <taxon>Pseudomonadota</taxon>
        <taxon>Gammaproteobacteria</taxon>
        <taxon>Pseudomonadales</taxon>
        <taxon>Pseudomonadaceae</taxon>
        <taxon>Pseudomonas</taxon>
    </lineage>
</organism>
<keyword evidence="1" id="KW-0233">DNA recombination</keyword>
<dbReference type="GO" id="GO:0003677">
    <property type="term" value="F:DNA binding"/>
    <property type="evidence" value="ECO:0007669"/>
    <property type="project" value="InterPro"/>
</dbReference>
<dbReference type="AlphaFoldDB" id="A0A7Y7ZFN2"/>
<dbReference type="RefSeq" id="WP_177011120.1">
    <property type="nucleotide sequence ID" value="NZ_JACARV010000093.1"/>
</dbReference>
<dbReference type="EMBL" id="JACARV010000093">
    <property type="protein sequence ID" value="NWC83518.1"/>
    <property type="molecule type" value="Genomic_DNA"/>
</dbReference>
<gene>
    <name evidence="3" type="ORF">HX798_24980</name>
</gene>
<name>A0A7Y7ZFN2_PSEPU</name>
<dbReference type="InterPro" id="IPR013762">
    <property type="entry name" value="Integrase-like_cat_sf"/>
</dbReference>
<evidence type="ECO:0000313" key="4">
    <source>
        <dbReference type="Proteomes" id="UP000542695"/>
    </source>
</evidence>
<dbReference type="SUPFAM" id="SSF56349">
    <property type="entry name" value="DNA breaking-rejoining enzymes"/>
    <property type="match status" value="1"/>
</dbReference>
<sequence length="462" mass="53347">MFVTVRARVYTDATGVYSEVPALLTPSGVLESLLDYYLYRSHDRSLTWMMKVTRSVRMFLEYLQTNPKEHDTFRLFQNFAQRLYTGTFDRDTGLDPSELCWSPRSPQDASHIITNLTDFFEWLSEVRPETAKVNPRYAGGAFDRQTEEAAFQYRRSKAFLGHTWAANASLTQTGHRVRGRRLPKVEKYEPPAFPEERFEELLYKGFCVGGRYDYRGMLITLLLHGAGFRESEPFHLYICDVIPEPVNQNKAAVLIHHPSYGAAPGDWRDEQGRPRKGNRAEYLAQQFSISPRTDLMNSRHAGWKGGLHDGPYYKQAYWFLPEYGEWFLNFWYRYLEQVVRVERNHPFAFINLNRQPVGEMYTLTQYNKAHAAACERIGLTVGKALGTTPHGHRHAYGRRLLNAGIDKTLIRRFMHHASLESQEVYTQATNREVLAALETAANRLRSKPTGISSAFDLLQSEH</sequence>
<dbReference type="Pfam" id="PF00589">
    <property type="entry name" value="Phage_integrase"/>
    <property type="match status" value="1"/>
</dbReference>
<dbReference type="PROSITE" id="PS51898">
    <property type="entry name" value="TYR_RECOMBINASE"/>
    <property type="match status" value="1"/>
</dbReference>
<proteinExistence type="predicted"/>